<evidence type="ECO:0000256" key="8">
    <source>
        <dbReference type="PIRSR" id="PIRSR000862-1"/>
    </source>
</evidence>
<comment type="caution">
    <text evidence="11">The sequence shown here is derived from an EMBL/GenBank/DDBJ whole genome shotgun (WGS) entry which is preliminary data.</text>
</comment>
<evidence type="ECO:0000259" key="10">
    <source>
        <dbReference type="Pfam" id="PF12146"/>
    </source>
</evidence>
<evidence type="ECO:0000256" key="6">
    <source>
        <dbReference type="ARBA" id="ARBA00023180"/>
    </source>
</evidence>
<dbReference type="Gene3D" id="3.40.50.1820">
    <property type="entry name" value="alpha/beta hydrolase"/>
    <property type="match status" value="1"/>
</dbReference>
<dbReference type="InterPro" id="IPR022742">
    <property type="entry name" value="Hydrolase_4"/>
</dbReference>
<dbReference type="SUPFAM" id="SSF53474">
    <property type="entry name" value="alpha/beta-Hydrolases"/>
    <property type="match status" value="1"/>
</dbReference>
<dbReference type="InterPro" id="IPR029058">
    <property type="entry name" value="AB_hydrolase_fold"/>
</dbReference>
<feature type="domain" description="Partial AB-hydrolase lipase" evidence="9">
    <location>
        <begin position="32"/>
        <end position="91"/>
    </location>
</feature>
<feature type="active site" description="Nucleophile" evidence="8">
    <location>
        <position position="169"/>
    </location>
</feature>
<dbReference type="FunFam" id="3.40.50.1820:FF:000057">
    <property type="entry name" value="Lipase"/>
    <property type="match status" value="1"/>
</dbReference>
<feature type="domain" description="Serine aminopeptidase S33" evidence="10">
    <location>
        <begin position="96"/>
        <end position="213"/>
    </location>
</feature>
<evidence type="ECO:0000256" key="7">
    <source>
        <dbReference type="PIRNR" id="PIRNR000862"/>
    </source>
</evidence>
<keyword evidence="5" id="KW-0443">Lipid metabolism</keyword>
<name>A0AAV8W6A5_9CUCU</name>
<evidence type="ECO:0000256" key="1">
    <source>
        <dbReference type="ARBA" id="ARBA00010701"/>
    </source>
</evidence>
<dbReference type="Proteomes" id="UP001159042">
    <property type="component" value="Unassembled WGS sequence"/>
</dbReference>
<dbReference type="GO" id="GO:0016042">
    <property type="term" value="P:lipid catabolic process"/>
    <property type="evidence" value="ECO:0007669"/>
    <property type="project" value="UniProtKB-KW"/>
</dbReference>
<dbReference type="EMBL" id="JANEYG010000007">
    <property type="protein sequence ID" value="KAJ8922165.1"/>
    <property type="molecule type" value="Genomic_DNA"/>
</dbReference>
<feature type="active site" description="Charge relay system" evidence="8">
    <location>
        <position position="371"/>
    </location>
</feature>
<comment type="similarity">
    <text evidence="1 7">Belongs to the AB hydrolase superfamily. Lipase family.</text>
</comment>
<dbReference type="PIRSF" id="PIRSF000862">
    <property type="entry name" value="Steryl_ester_lip"/>
    <property type="match status" value="1"/>
</dbReference>
<keyword evidence="6" id="KW-0325">Glycoprotein</keyword>
<evidence type="ECO:0000313" key="11">
    <source>
        <dbReference type="EMBL" id="KAJ8922165.1"/>
    </source>
</evidence>
<dbReference type="InterPro" id="IPR006693">
    <property type="entry name" value="AB_hydrolase_lipase"/>
</dbReference>
<evidence type="ECO:0000313" key="12">
    <source>
        <dbReference type="Proteomes" id="UP001159042"/>
    </source>
</evidence>
<reference evidence="11 12" key="1">
    <citation type="journal article" date="2023" name="Insect Mol. Biol.">
        <title>Genome sequencing provides insights into the evolution of gene families encoding plant cell wall-degrading enzymes in longhorned beetles.</title>
        <authorList>
            <person name="Shin N.R."/>
            <person name="Okamura Y."/>
            <person name="Kirsch R."/>
            <person name="Pauchet Y."/>
        </authorList>
    </citation>
    <scope>NUCLEOTIDE SEQUENCE [LARGE SCALE GENOMIC DNA]</scope>
    <source>
        <strain evidence="11">EAD_L_NR</strain>
    </source>
</reference>
<feature type="active site" description="Charge relay system" evidence="8">
    <location>
        <position position="340"/>
    </location>
</feature>
<dbReference type="AlphaFoldDB" id="A0AAV8W6A5"/>
<dbReference type="GO" id="GO:0016788">
    <property type="term" value="F:hydrolase activity, acting on ester bonds"/>
    <property type="evidence" value="ECO:0007669"/>
    <property type="project" value="InterPro"/>
</dbReference>
<accession>A0AAV8W6A5</accession>
<keyword evidence="2" id="KW-0732">Signal</keyword>
<protein>
    <recommendedName>
        <fullName evidence="7">Lipase</fullName>
    </recommendedName>
</protein>
<evidence type="ECO:0000256" key="5">
    <source>
        <dbReference type="ARBA" id="ARBA00023098"/>
    </source>
</evidence>
<evidence type="ECO:0000259" key="9">
    <source>
        <dbReference type="Pfam" id="PF04083"/>
    </source>
</evidence>
<dbReference type="Pfam" id="PF04083">
    <property type="entry name" value="Abhydro_lipase"/>
    <property type="match status" value="1"/>
</dbReference>
<dbReference type="Pfam" id="PF12146">
    <property type="entry name" value="Hydrolase_4"/>
    <property type="match status" value="1"/>
</dbReference>
<keyword evidence="12" id="KW-1185">Reference proteome</keyword>
<evidence type="ECO:0000256" key="2">
    <source>
        <dbReference type="ARBA" id="ARBA00022729"/>
    </source>
</evidence>
<evidence type="ECO:0000256" key="3">
    <source>
        <dbReference type="ARBA" id="ARBA00022801"/>
    </source>
</evidence>
<organism evidence="11 12">
    <name type="scientific">Exocentrus adspersus</name>
    <dbReference type="NCBI Taxonomy" id="1586481"/>
    <lineage>
        <taxon>Eukaryota</taxon>
        <taxon>Metazoa</taxon>
        <taxon>Ecdysozoa</taxon>
        <taxon>Arthropoda</taxon>
        <taxon>Hexapoda</taxon>
        <taxon>Insecta</taxon>
        <taxon>Pterygota</taxon>
        <taxon>Neoptera</taxon>
        <taxon>Endopterygota</taxon>
        <taxon>Coleoptera</taxon>
        <taxon>Polyphaga</taxon>
        <taxon>Cucujiformia</taxon>
        <taxon>Chrysomeloidea</taxon>
        <taxon>Cerambycidae</taxon>
        <taxon>Lamiinae</taxon>
        <taxon>Acanthocinini</taxon>
        <taxon>Exocentrus</taxon>
    </lineage>
</organism>
<proteinExistence type="inferred from homology"/>
<dbReference type="PANTHER" id="PTHR11005">
    <property type="entry name" value="LYSOSOMAL ACID LIPASE-RELATED"/>
    <property type="match status" value="1"/>
</dbReference>
<keyword evidence="3 7" id="KW-0378">Hydrolase</keyword>
<keyword evidence="4 7" id="KW-0442">Lipid degradation</keyword>
<evidence type="ECO:0000256" key="4">
    <source>
        <dbReference type="ARBA" id="ARBA00022963"/>
    </source>
</evidence>
<gene>
    <name evidence="11" type="ORF">NQ315_004100</name>
</gene>
<dbReference type="InterPro" id="IPR025483">
    <property type="entry name" value="Lipase_euk"/>
</dbReference>
<sequence length="396" mass="45254">MYYRFILVILQLKINLFETLQFNIHPDRDLSITDIFSKHGYPVELHELVTDDGYILTLHRIPRGKDYNKSNNEHPVLMVHGTCGGAENFIIAGPGKAISYYMADRGFDVWLLNTRGSRHSRKHTTLNPDTDKKYWDFGWHEVAVSDTPSAIDYILKVTNKTKLFYFGHSQGSTSYFAFASERPEYNSKINIAVNSAPSCLLGDVQNLVRLMGKHSSLIQELGNILNLHEIFPRGYTELLNLVLKTLCSEMTFFVDLCYAILYFGNVYGDMEPTTPQFVFSKAPGHCSLKQLLHYFQIVYSGKQYDYGVEGNLRMYGTKSPPLYSFSNMTAPIALFYASEDNICPSKGVERLAKLLPNLAMRYKVPSNTFGHVDFIFGKRVGRLVNEPVYQLFKKYL</sequence>